<gene>
    <name evidence="1" type="ORF">ACET3X_004161</name>
</gene>
<dbReference type="Proteomes" id="UP001578633">
    <property type="component" value="Chromosome 3"/>
</dbReference>
<reference evidence="1 2" key="1">
    <citation type="submission" date="2024-09" db="EMBL/GenBank/DDBJ databases">
        <title>T2T genomes of carrot and Alternaria dauci and their utility for understanding host-pathogen interaction during carrot leaf blight disease.</title>
        <authorList>
            <person name="Liu W."/>
            <person name="Xu S."/>
            <person name="Ou C."/>
            <person name="Liu X."/>
            <person name="Zhuang F."/>
            <person name="Deng X.W."/>
        </authorList>
    </citation>
    <scope>NUCLEOTIDE SEQUENCE [LARGE SCALE GENOMIC DNA]</scope>
    <source>
        <strain evidence="1 2">A2016</strain>
    </source>
</reference>
<sequence>MQQLLAYLTRPYRYYKRDKEPRLARFARLTPTVYIETIKELFDFPTKHSSQSSSFMKMYQPGPYQPVPFTLTSLRQS</sequence>
<evidence type="ECO:0000313" key="1">
    <source>
        <dbReference type="EMBL" id="KAL1797555.1"/>
    </source>
</evidence>
<organism evidence="1 2">
    <name type="scientific">Alternaria dauci</name>
    <dbReference type="NCBI Taxonomy" id="48095"/>
    <lineage>
        <taxon>Eukaryota</taxon>
        <taxon>Fungi</taxon>
        <taxon>Dikarya</taxon>
        <taxon>Ascomycota</taxon>
        <taxon>Pezizomycotina</taxon>
        <taxon>Dothideomycetes</taxon>
        <taxon>Pleosporomycetidae</taxon>
        <taxon>Pleosporales</taxon>
        <taxon>Pleosporineae</taxon>
        <taxon>Pleosporaceae</taxon>
        <taxon>Alternaria</taxon>
        <taxon>Alternaria sect. Porri</taxon>
    </lineage>
</organism>
<evidence type="ECO:0000313" key="2">
    <source>
        <dbReference type="Proteomes" id="UP001578633"/>
    </source>
</evidence>
<dbReference type="GeneID" id="96084483"/>
<name>A0ABR3UNE5_9PLEO</name>
<dbReference type="RefSeq" id="XP_069308139.1">
    <property type="nucleotide sequence ID" value="XM_069450335.1"/>
</dbReference>
<comment type="caution">
    <text evidence="1">The sequence shown here is derived from an EMBL/GenBank/DDBJ whole genome shotgun (WGS) entry which is preliminary data.</text>
</comment>
<protein>
    <submittedName>
        <fullName evidence="1">Uncharacterized protein</fullName>
    </submittedName>
</protein>
<proteinExistence type="predicted"/>
<accession>A0ABR3UNE5</accession>
<keyword evidence="2" id="KW-1185">Reference proteome</keyword>
<dbReference type="EMBL" id="JBHGVX010000003">
    <property type="protein sequence ID" value="KAL1797555.1"/>
    <property type="molecule type" value="Genomic_DNA"/>
</dbReference>